<comment type="caution">
    <text evidence="3">The sequence shown here is derived from an EMBL/GenBank/DDBJ whole genome shotgun (WGS) entry which is preliminary data.</text>
</comment>
<dbReference type="PANTHER" id="PTHR46825:SF7">
    <property type="entry name" value="D-ALANYL-D-ALANINE CARBOXYPEPTIDASE"/>
    <property type="match status" value="1"/>
</dbReference>
<protein>
    <submittedName>
        <fullName evidence="3">Serine hydrolase domain-containing protein</fullName>
    </submittedName>
</protein>
<dbReference type="Gene3D" id="3.40.710.10">
    <property type="entry name" value="DD-peptidase/beta-lactamase superfamily"/>
    <property type="match status" value="1"/>
</dbReference>
<dbReference type="GO" id="GO:0016787">
    <property type="term" value="F:hydrolase activity"/>
    <property type="evidence" value="ECO:0007669"/>
    <property type="project" value="UniProtKB-KW"/>
</dbReference>
<proteinExistence type="predicted"/>
<dbReference type="InterPro" id="IPR001466">
    <property type="entry name" value="Beta-lactam-related"/>
</dbReference>
<dbReference type="InterPro" id="IPR012338">
    <property type="entry name" value="Beta-lactam/transpept-like"/>
</dbReference>
<dbReference type="Pfam" id="PF00144">
    <property type="entry name" value="Beta-lactamase"/>
    <property type="match status" value="1"/>
</dbReference>
<feature type="signal peptide" evidence="1">
    <location>
        <begin position="1"/>
        <end position="32"/>
    </location>
</feature>
<keyword evidence="1" id="KW-0732">Signal</keyword>
<organism evidence="3 4">
    <name type="scientific">Streptomyces thermoalcalitolerans</name>
    <dbReference type="NCBI Taxonomy" id="65605"/>
    <lineage>
        <taxon>Bacteria</taxon>
        <taxon>Bacillati</taxon>
        <taxon>Actinomycetota</taxon>
        <taxon>Actinomycetes</taxon>
        <taxon>Kitasatosporales</taxon>
        <taxon>Streptomycetaceae</taxon>
        <taxon>Streptomyces</taxon>
    </lineage>
</organism>
<evidence type="ECO:0000259" key="2">
    <source>
        <dbReference type="Pfam" id="PF00144"/>
    </source>
</evidence>
<gene>
    <name evidence="3" type="ORF">GCM10009549_41990</name>
</gene>
<accession>A0ABP3ZMG9</accession>
<dbReference type="InterPro" id="IPR050491">
    <property type="entry name" value="AmpC-like"/>
</dbReference>
<dbReference type="RefSeq" id="WP_344052060.1">
    <property type="nucleotide sequence ID" value="NZ_BAAAHG010000039.1"/>
</dbReference>
<name>A0ABP3ZMG9_9ACTN</name>
<evidence type="ECO:0000256" key="1">
    <source>
        <dbReference type="SAM" id="SignalP"/>
    </source>
</evidence>
<dbReference type="Proteomes" id="UP001501005">
    <property type="component" value="Unassembled WGS sequence"/>
</dbReference>
<feature type="domain" description="Beta-lactamase-related" evidence="2">
    <location>
        <begin position="63"/>
        <end position="379"/>
    </location>
</feature>
<dbReference type="SUPFAM" id="SSF56601">
    <property type="entry name" value="beta-lactamase/transpeptidase-like"/>
    <property type="match status" value="1"/>
</dbReference>
<evidence type="ECO:0000313" key="3">
    <source>
        <dbReference type="EMBL" id="GAA0922354.1"/>
    </source>
</evidence>
<keyword evidence="4" id="KW-1185">Reference proteome</keyword>
<dbReference type="PANTHER" id="PTHR46825">
    <property type="entry name" value="D-ALANYL-D-ALANINE-CARBOXYPEPTIDASE/ENDOPEPTIDASE AMPH"/>
    <property type="match status" value="1"/>
</dbReference>
<dbReference type="EMBL" id="BAAAHG010000039">
    <property type="protein sequence ID" value="GAA0922354.1"/>
    <property type="molecule type" value="Genomic_DNA"/>
</dbReference>
<feature type="chain" id="PRO_5047123591" evidence="1">
    <location>
        <begin position="33"/>
        <end position="412"/>
    </location>
</feature>
<keyword evidence="3" id="KW-0378">Hydrolase</keyword>
<evidence type="ECO:0000313" key="4">
    <source>
        <dbReference type="Proteomes" id="UP001501005"/>
    </source>
</evidence>
<sequence length="412" mass="44005">MTQVCSRLCRGVVVTTAVGMLAAPFGAGTASAAPTAVTGAGTAAPSPGPSDVQPLTPEVTRRLDQAVQRVMRQADVPGVTVGVWTPGGQYVKSFGVADKRTGRKMSPDLYMRIGSETKTFTVTALLHLVDQGKAGLDNPIGRYIDGVPNGDRITLRQLAGMRSGLFNYSADEDFHRALTSGPHRSFTPRQLLDYAFRHPVLFPPGEKFSYSNTNLVLLGLVVEKVSGQSLADCIRTRILEPAGLRHTLFPAGAEFPEPHAQGYTDQTANGKVQDAAGWNPSWGWAAGAMISTLDDLRTWARTVATGVLPDGSRLLSPALQRQRLATPPTAVPGAGYGLGIFDVEGWIGHNGSLPGYESLTVYLPSARTTLVVVLNTDIDHEGSEPSTLFGEEITKIITPRHVYRLPAQPAAR</sequence>
<reference evidence="4" key="1">
    <citation type="journal article" date="2019" name="Int. J. Syst. Evol. Microbiol.">
        <title>The Global Catalogue of Microorganisms (GCM) 10K type strain sequencing project: providing services to taxonomists for standard genome sequencing and annotation.</title>
        <authorList>
            <consortium name="The Broad Institute Genomics Platform"/>
            <consortium name="The Broad Institute Genome Sequencing Center for Infectious Disease"/>
            <person name="Wu L."/>
            <person name="Ma J."/>
        </authorList>
    </citation>
    <scope>NUCLEOTIDE SEQUENCE [LARGE SCALE GENOMIC DNA]</scope>
    <source>
        <strain evidence="4">JCM 10673</strain>
    </source>
</reference>